<dbReference type="AlphaFoldDB" id="A0A939BP88"/>
<keyword evidence="1" id="KW-1133">Transmembrane helix</keyword>
<protein>
    <submittedName>
        <fullName evidence="2">Uncharacterized protein</fullName>
    </submittedName>
</protein>
<keyword evidence="1" id="KW-0472">Membrane</keyword>
<evidence type="ECO:0000313" key="3">
    <source>
        <dbReference type="Proteomes" id="UP000774000"/>
    </source>
</evidence>
<evidence type="ECO:0000256" key="1">
    <source>
        <dbReference type="SAM" id="Phobius"/>
    </source>
</evidence>
<accession>A0A939BP88</accession>
<reference evidence="2" key="1">
    <citation type="submission" date="2021-01" db="EMBL/GenBank/DDBJ databases">
        <title>Genomic Encyclopedia of Type Strains, Phase IV (KMG-IV): sequencing the most valuable type-strain genomes for metagenomic binning, comparative biology and taxonomic classification.</title>
        <authorList>
            <person name="Goeker M."/>
        </authorList>
    </citation>
    <scope>NUCLEOTIDE SEQUENCE</scope>
    <source>
        <strain evidence="2">DSM 23230</strain>
    </source>
</reference>
<evidence type="ECO:0000313" key="2">
    <source>
        <dbReference type="EMBL" id="MBM7556717.1"/>
    </source>
</evidence>
<dbReference type="Proteomes" id="UP000774000">
    <property type="component" value="Unassembled WGS sequence"/>
</dbReference>
<dbReference type="EMBL" id="JAFBDQ010000006">
    <property type="protein sequence ID" value="MBM7556717.1"/>
    <property type="molecule type" value="Genomic_DNA"/>
</dbReference>
<sequence>MDSEKIQVVADTLEIDNASAEMALKLAEGDLDKALKMEQYVDKKYLVIQGKFNFGGYNKYYGLFLLIADGKEGEILKTEVVISNEAEDTNISLRVDSNVFLKTIKQIDNDNPKQASKLRLLFTDQVKAAKLFEFLDQAKNNDISGITQALKVRFEDKVEEEVELRLRAKAKTETQLKKIHPEFFESDENNEVEDEEEDGDGKLGVNITLNCIPIVSPTFGYKITDLDVGDELLVKVVDQREMGQYLNKLLSSDVGAVAGTIEGINYKEKSERYSVLMRLSSNVYGKIYIEPEIKLATPKSEQEKMERLQKADEKKDGVFSNDLITIMLLGGLILVLLIIIAKLYF</sequence>
<dbReference type="RefSeq" id="WP_204701485.1">
    <property type="nucleotide sequence ID" value="NZ_JAFBDQ010000006.1"/>
</dbReference>
<keyword evidence="1" id="KW-0812">Transmembrane</keyword>
<organism evidence="2 3">
    <name type="scientific">Halanaerobacter jeridensis</name>
    <dbReference type="NCBI Taxonomy" id="706427"/>
    <lineage>
        <taxon>Bacteria</taxon>
        <taxon>Bacillati</taxon>
        <taxon>Bacillota</taxon>
        <taxon>Clostridia</taxon>
        <taxon>Halanaerobiales</taxon>
        <taxon>Halobacteroidaceae</taxon>
        <taxon>Halanaerobacter</taxon>
    </lineage>
</organism>
<comment type="caution">
    <text evidence="2">The sequence shown here is derived from an EMBL/GenBank/DDBJ whole genome shotgun (WGS) entry which is preliminary data.</text>
</comment>
<feature type="transmembrane region" description="Helical" evidence="1">
    <location>
        <begin position="323"/>
        <end position="344"/>
    </location>
</feature>
<gene>
    <name evidence="2" type="ORF">JOC47_001568</name>
</gene>
<name>A0A939BP88_9FIRM</name>
<keyword evidence="3" id="KW-1185">Reference proteome</keyword>
<proteinExistence type="predicted"/>